<dbReference type="GO" id="GO:0016020">
    <property type="term" value="C:membrane"/>
    <property type="evidence" value="ECO:0007669"/>
    <property type="project" value="TreeGrafter"/>
</dbReference>
<dbReference type="InterPro" id="IPR022703">
    <property type="entry name" value="DUF3533"/>
</dbReference>
<keyword evidence="4" id="KW-1185">Reference proteome</keyword>
<dbReference type="RefSeq" id="XP_027611837.1">
    <property type="nucleotide sequence ID" value="XM_027756036.1"/>
</dbReference>
<dbReference type="EMBL" id="BFAD01000003">
    <property type="protein sequence ID" value="GBE80924.1"/>
    <property type="molecule type" value="Genomic_DNA"/>
</dbReference>
<dbReference type="PANTHER" id="PTHR34814">
    <property type="entry name" value="NITROSOGUANIDINE RESISTANCE PROTEIN SNG1"/>
    <property type="match status" value="1"/>
</dbReference>
<protein>
    <recommendedName>
        <fullName evidence="2">DUF3533 domain-containing protein</fullName>
    </recommendedName>
</protein>
<proteinExistence type="predicted"/>
<evidence type="ECO:0000259" key="2">
    <source>
        <dbReference type="Pfam" id="PF12051"/>
    </source>
</evidence>
<dbReference type="Proteomes" id="UP000287166">
    <property type="component" value="Unassembled WGS sequence"/>
</dbReference>
<organism evidence="3 4">
    <name type="scientific">Sparassis crispa</name>
    <dbReference type="NCBI Taxonomy" id="139825"/>
    <lineage>
        <taxon>Eukaryota</taxon>
        <taxon>Fungi</taxon>
        <taxon>Dikarya</taxon>
        <taxon>Basidiomycota</taxon>
        <taxon>Agaricomycotina</taxon>
        <taxon>Agaricomycetes</taxon>
        <taxon>Polyporales</taxon>
        <taxon>Sparassidaceae</taxon>
        <taxon>Sparassis</taxon>
    </lineage>
</organism>
<dbReference type="AlphaFoldDB" id="A0A401GFE9"/>
<evidence type="ECO:0000313" key="4">
    <source>
        <dbReference type="Proteomes" id="UP000287166"/>
    </source>
</evidence>
<keyword evidence="1" id="KW-1133">Transmembrane helix</keyword>
<feature type="transmembrane region" description="Helical" evidence="1">
    <location>
        <begin position="427"/>
        <end position="447"/>
    </location>
</feature>
<feature type="transmembrane region" description="Helical" evidence="1">
    <location>
        <begin position="304"/>
        <end position="330"/>
    </location>
</feature>
<reference evidence="3 4" key="1">
    <citation type="journal article" date="2018" name="Sci. Rep.">
        <title>Genome sequence of the cauliflower mushroom Sparassis crispa (Hanabiratake) and its association with beneficial usage.</title>
        <authorList>
            <person name="Kiyama R."/>
            <person name="Furutani Y."/>
            <person name="Kawaguchi K."/>
            <person name="Nakanishi T."/>
        </authorList>
    </citation>
    <scope>NUCLEOTIDE SEQUENCE [LARGE SCALE GENOMIC DNA]</scope>
</reference>
<dbReference type="InParanoid" id="A0A401GFE9"/>
<dbReference type="Pfam" id="PF12051">
    <property type="entry name" value="DUF3533"/>
    <property type="match status" value="1"/>
</dbReference>
<name>A0A401GFE9_9APHY</name>
<evidence type="ECO:0000256" key="1">
    <source>
        <dbReference type="SAM" id="Phobius"/>
    </source>
</evidence>
<dbReference type="OrthoDB" id="2140105at2759"/>
<accession>A0A401GFE9</accession>
<dbReference type="GeneID" id="38777841"/>
<dbReference type="STRING" id="139825.A0A401GFE9"/>
<comment type="caution">
    <text evidence="3">The sequence shown here is derived from an EMBL/GenBank/DDBJ whole genome shotgun (WGS) entry which is preliminary data.</text>
</comment>
<feature type="transmembrane region" description="Helical" evidence="1">
    <location>
        <begin position="342"/>
        <end position="369"/>
    </location>
</feature>
<feature type="transmembrane region" description="Helical" evidence="1">
    <location>
        <begin position="74"/>
        <end position="91"/>
    </location>
</feature>
<feature type="transmembrane region" description="Helical" evidence="1">
    <location>
        <begin position="264"/>
        <end position="284"/>
    </location>
</feature>
<keyword evidence="1" id="KW-0472">Membrane</keyword>
<sequence length="461" mass="50745">MPASRSPPPCLKDSDPVLRYIGAGAFNGIQKTELDEAQRKQAAAPRPLYQYPWFSDGFAQHRRRALRTYFYSNIVNWLIVWASVSLLYGTYIRNDDLGKLEVFVVNFDDDSLGSQVVDAFEVSLERANHLRLIFRDTFASIQEVRDAVYDEQAWGAVIVNAAATQRLRQALVTGNSSYDPTSAIEVVSEGARNPLTSNSHLVPAILAILEPVIVQASMNASATFLSANLDNATAIRTALNCPQCLSSGFSYLANDLRPAYSPSAFGAVLSGAIALITFSFTVAGTANKIGILLGEYLNITSTIAWRWLSCMFAYFIIALSITGIQAAFGIPVTTPFGGRGFVILWMLNWMTVSAFGLAIEAIVTVFGFWTTNWFLNFWVFWNSAGASYSNELMPGFYKYGYGFPLVHAIRGTSTIIYGTKSHLGLNFSVLMVWIVVSSVVMAVATTLRLRCNMRRGVHTLP</sequence>
<gene>
    <name evidence="3" type="ORF">SCP_0306460</name>
</gene>
<feature type="domain" description="DUF3533" evidence="2">
    <location>
        <begin position="78"/>
        <end position="438"/>
    </location>
</feature>
<dbReference type="InterPro" id="IPR053001">
    <property type="entry name" value="MNNG_permease-like"/>
</dbReference>
<dbReference type="PANTHER" id="PTHR34814:SF1">
    <property type="entry name" value="NITROSOGUANIDINE RESISTANCE PROTEIN SNG1"/>
    <property type="match status" value="1"/>
</dbReference>
<keyword evidence="1" id="KW-0812">Transmembrane</keyword>
<evidence type="ECO:0000313" key="3">
    <source>
        <dbReference type="EMBL" id="GBE80924.1"/>
    </source>
</evidence>